<dbReference type="GO" id="GO:0003723">
    <property type="term" value="F:RNA binding"/>
    <property type="evidence" value="ECO:0007669"/>
    <property type="project" value="InterPro"/>
</dbReference>
<feature type="non-terminal residue" evidence="2">
    <location>
        <position position="1"/>
    </location>
</feature>
<gene>
    <name evidence="2" type="ORF">DERYTH_LOCUS23920</name>
</gene>
<evidence type="ECO:0000313" key="3">
    <source>
        <dbReference type="Proteomes" id="UP000789405"/>
    </source>
</evidence>
<dbReference type="Gene3D" id="3.30.70.270">
    <property type="match status" value="1"/>
</dbReference>
<evidence type="ECO:0000313" key="2">
    <source>
        <dbReference type="EMBL" id="CAG8803586.1"/>
    </source>
</evidence>
<comment type="caution">
    <text evidence="2">The sequence shown here is derived from an EMBL/GenBank/DDBJ whole genome shotgun (WGS) entry which is preliminary data.</text>
</comment>
<organism evidence="2 3">
    <name type="scientific">Dentiscutata erythropus</name>
    <dbReference type="NCBI Taxonomy" id="1348616"/>
    <lineage>
        <taxon>Eukaryota</taxon>
        <taxon>Fungi</taxon>
        <taxon>Fungi incertae sedis</taxon>
        <taxon>Mucoromycota</taxon>
        <taxon>Glomeromycotina</taxon>
        <taxon>Glomeromycetes</taxon>
        <taxon>Diversisporales</taxon>
        <taxon>Gigasporaceae</taxon>
        <taxon>Dentiscutata</taxon>
    </lineage>
</organism>
<dbReference type="InterPro" id="IPR043128">
    <property type="entry name" value="Rev_trsase/Diguanyl_cyclase"/>
</dbReference>
<feature type="region of interest" description="Disordered" evidence="1">
    <location>
        <begin position="529"/>
        <end position="548"/>
    </location>
</feature>
<name>A0A9N9P4S3_9GLOM</name>
<proteinExistence type="predicted"/>
<protein>
    <submittedName>
        <fullName evidence="2">13874_t:CDS:1</fullName>
    </submittedName>
</protein>
<dbReference type="AlphaFoldDB" id="A0A9N9P4S3"/>
<feature type="compositionally biased region" description="Polar residues" evidence="1">
    <location>
        <begin position="539"/>
        <end position="548"/>
    </location>
</feature>
<keyword evidence="3" id="KW-1185">Reference proteome</keyword>
<dbReference type="OrthoDB" id="2406569at2759"/>
<accession>A0A9N9P4S3</accession>
<dbReference type="Proteomes" id="UP000789405">
    <property type="component" value="Unassembled WGS sequence"/>
</dbReference>
<dbReference type="EMBL" id="CAJVPY010038074">
    <property type="protein sequence ID" value="CAG8803586.1"/>
    <property type="molecule type" value="Genomic_DNA"/>
</dbReference>
<reference evidence="2" key="1">
    <citation type="submission" date="2021-06" db="EMBL/GenBank/DDBJ databases">
        <authorList>
            <person name="Kallberg Y."/>
            <person name="Tangrot J."/>
            <person name="Rosling A."/>
        </authorList>
    </citation>
    <scope>NUCLEOTIDE SEQUENCE</scope>
    <source>
        <strain evidence="2">MA453B</strain>
    </source>
</reference>
<dbReference type="InterPro" id="IPR043502">
    <property type="entry name" value="DNA/RNA_pol_sf"/>
</dbReference>
<dbReference type="GO" id="GO:0006351">
    <property type="term" value="P:DNA-templated transcription"/>
    <property type="evidence" value="ECO:0007669"/>
    <property type="project" value="InterPro"/>
</dbReference>
<sequence length="548" mass="64315">MSSSSAQIEDIWDSIEQIYPKVQLKIPNFITIDKTESAFFDYFTDFSFVEDTKKIYNKYRDNRKTVWFPLINLVKHKHVSFVDLQEIQEFYVNLFEIPIDLNIRNIKNELYTIGITMPLRKFDVEIDTITARMINELKEKYPHPEGIFTLRLGTLKMVKKSNDRYFVDTPQTKLDDKREDEITKAVFNQLRPILANSTFMSPDEVLKKWHIAYSWGFPYRFVDGNENTFRRKMIHKMGGRQVFLKKIKQYLEGEVAIPSVSHVFLKDEVLKLSKVQIEKKIRSIIAMDPLTYFNGILVNSHQNKNFDPMNGCAIGMSSAYAIPPLIFEQHRSYKVHLQMDITAMDLTMSYNYMRMLMKIRMMGYENHPQRDRVEMMMKTYYDNLYNSYLWTLYDGEVKIKHRGHSTGQSTVNPDNTIYCLTLFVEAWRELTGMPANDFFKFNKITTYGDNNVLSSNCFNDKWNENTLCEYFAKKGVSLRLENKSEGLEGVEFLSKIYSDSEKQLEEVLKYVSDYECKTEVPLTAEEATPAEVTTEFETHSSTNDLTLL</sequence>
<dbReference type="GO" id="GO:0003968">
    <property type="term" value="F:RNA-directed RNA polymerase activity"/>
    <property type="evidence" value="ECO:0007669"/>
    <property type="project" value="InterPro"/>
</dbReference>
<dbReference type="SUPFAM" id="SSF56672">
    <property type="entry name" value="DNA/RNA polymerases"/>
    <property type="match status" value="1"/>
</dbReference>
<evidence type="ECO:0000256" key="1">
    <source>
        <dbReference type="SAM" id="MobiDB-lite"/>
    </source>
</evidence>